<organism evidence="15 16">
    <name type="scientific">Puccinia graminis f. sp. tritici</name>
    <dbReference type="NCBI Taxonomy" id="56615"/>
    <lineage>
        <taxon>Eukaryota</taxon>
        <taxon>Fungi</taxon>
        <taxon>Dikarya</taxon>
        <taxon>Basidiomycota</taxon>
        <taxon>Pucciniomycotina</taxon>
        <taxon>Pucciniomycetes</taxon>
        <taxon>Pucciniales</taxon>
        <taxon>Pucciniaceae</taxon>
        <taxon>Puccinia</taxon>
    </lineage>
</organism>
<dbReference type="PRINTS" id="PR00792">
    <property type="entry name" value="PEPSIN"/>
</dbReference>
<name>A0A5B0NLK4_PUCGR</name>
<evidence type="ECO:0000256" key="2">
    <source>
        <dbReference type="ARBA" id="ARBA00007447"/>
    </source>
</evidence>
<feature type="region of interest" description="Disordered" evidence="12">
    <location>
        <begin position="172"/>
        <end position="203"/>
    </location>
</feature>
<evidence type="ECO:0000256" key="7">
    <source>
        <dbReference type="ARBA" id="ARBA00023136"/>
    </source>
</evidence>
<sequence>MKTLIFFLLASHATTIAQVAIQLLPKASPPGPIKRYQPRSRSIENVVDWSQLRSTARRATERYGRNDPQTLLAKPADSRRWIATTSLPDTLRRVADSSDHETQKNLKNGRLPTNLVSSKFRTASTHIEQFPTSDVIGKDPGDLSKGAAFAKLGMLKGSRYIRLRVASSASKLHSRTRLAPAKNSTAPHQDPHVATTSKHSRHFKSHQKLASKIRTASAQRSAYPSSELSGTILRDSVSGAGDIEFYGQIEVGTPPQAFMIDFDTGSSDMWIKDKTCKKNCGRGSTHKHAFYDSEKSSTSKDLGSPFQISYGVGGVSGALFEDTVSVSGYNVFQQAFGVCDVLSEDWPNDPADGVLGLAFESIATSHKKPWFYNAISQNQKLNNTLESEMFSFAMGRSAMLFFFLISRVKIRGCIYIYLHLADCCGCVHPSFFLWAKSRYATQSHHKSELFLGGQNAEKYHGDFQWIPLTSKTYWQVELKSVYCNNGEDEKYRVEIPSTAAIIDSGTTYIAAPAEQARIFWENIPNSQTKSGDGFYTFPCSQSVKMVFDFGNGIELGVNELDMNLGKVSPGSDRCVGAVFGSQTGGNWILGISFMKSYYTTFDFGSSRLGFAKPSYH</sequence>
<dbReference type="Proteomes" id="UP000325313">
    <property type="component" value="Unassembled WGS sequence"/>
</dbReference>
<keyword evidence="6 11" id="KW-0378">Hydrolase</keyword>
<dbReference type="FunFam" id="2.40.70.10:FF:000060">
    <property type="entry name" value="Aspartic-type endopeptidase ctsD"/>
    <property type="match status" value="1"/>
</dbReference>
<comment type="similarity">
    <text evidence="2 11">Belongs to the peptidase A1 family.</text>
</comment>
<comment type="caution">
    <text evidence="15">The sequence shown here is derived from an EMBL/GenBank/DDBJ whole genome shotgun (WGS) entry which is preliminary data.</text>
</comment>
<evidence type="ECO:0000256" key="12">
    <source>
        <dbReference type="SAM" id="MobiDB-lite"/>
    </source>
</evidence>
<gene>
    <name evidence="15" type="ORF">PGTUg99_036128</name>
</gene>
<evidence type="ECO:0000256" key="13">
    <source>
        <dbReference type="SAM" id="SignalP"/>
    </source>
</evidence>
<protein>
    <recommendedName>
        <fullName evidence="14">Peptidase A1 domain-containing protein</fullName>
    </recommendedName>
</protein>
<evidence type="ECO:0000256" key="1">
    <source>
        <dbReference type="ARBA" id="ARBA00004236"/>
    </source>
</evidence>
<keyword evidence="4 11" id="KW-0645">Protease</keyword>
<evidence type="ECO:0000256" key="8">
    <source>
        <dbReference type="ARBA" id="ARBA00023180"/>
    </source>
</evidence>
<evidence type="ECO:0000256" key="6">
    <source>
        <dbReference type="ARBA" id="ARBA00022801"/>
    </source>
</evidence>
<evidence type="ECO:0000256" key="3">
    <source>
        <dbReference type="ARBA" id="ARBA00022475"/>
    </source>
</evidence>
<dbReference type="FunFam" id="2.40.70.10:FF:000008">
    <property type="entry name" value="Cathepsin D"/>
    <property type="match status" value="1"/>
</dbReference>
<keyword evidence="5 11" id="KW-0064">Aspartyl protease</keyword>
<dbReference type="PANTHER" id="PTHR47966">
    <property type="entry name" value="BETA-SITE APP-CLEAVING ENZYME, ISOFORM A-RELATED"/>
    <property type="match status" value="1"/>
</dbReference>
<reference evidence="15 16" key="1">
    <citation type="submission" date="2019-05" db="EMBL/GenBank/DDBJ databases">
        <title>Emergence of the Ug99 lineage of the wheat stem rust pathogen through somatic hybridization.</title>
        <authorList>
            <person name="Li F."/>
            <person name="Upadhyaya N.M."/>
            <person name="Sperschneider J."/>
            <person name="Matny O."/>
            <person name="Nguyen-Phuc H."/>
            <person name="Mago R."/>
            <person name="Raley C."/>
            <person name="Miller M.E."/>
            <person name="Silverstein K.A.T."/>
            <person name="Henningsen E."/>
            <person name="Hirsch C.D."/>
            <person name="Visser B."/>
            <person name="Pretorius Z.A."/>
            <person name="Steffenson B.J."/>
            <person name="Schwessinger B."/>
            <person name="Dodds P.N."/>
            <person name="Figueroa M."/>
        </authorList>
    </citation>
    <scope>NUCLEOTIDE SEQUENCE [LARGE SCALE GENOMIC DNA]</scope>
    <source>
        <strain evidence="15 16">Ug99</strain>
    </source>
</reference>
<comment type="subcellular location">
    <subcellularLocation>
        <location evidence="1">Cell membrane</location>
    </subcellularLocation>
</comment>
<feature type="region of interest" description="Disordered" evidence="12">
    <location>
        <begin position="93"/>
        <end position="112"/>
    </location>
</feature>
<dbReference type="EMBL" id="VDEP01000404">
    <property type="protein sequence ID" value="KAA1090127.1"/>
    <property type="molecule type" value="Genomic_DNA"/>
</dbReference>
<dbReference type="PROSITE" id="PS00141">
    <property type="entry name" value="ASP_PROTEASE"/>
    <property type="match status" value="1"/>
</dbReference>
<evidence type="ECO:0000256" key="9">
    <source>
        <dbReference type="ARBA" id="ARBA00023288"/>
    </source>
</evidence>
<feature type="chain" id="PRO_5022720851" description="Peptidase A1 domain-containing protein" evidence="13">
    <location>
        <begin position="18"/>
        <end position="616"/>
    </location>
</feature>
<dbReference type="InterPro" id="IPR034164">
    <property type="entry name" value="Pepsin-like_dom"/>
</dbReference>
<feature type="domain" description="Peptidase A1" evidence="14">
    <location>
        <begin position="245"/>
        <end position="611"/>
    </location>
</feature>
<feature type="signal peptide" evidence="13">
    <location>
        <begin position="1"/>
        <end position="17"/>
    </location>
</feature>
<proteinExistence type="inferred from homology"/>
<dbReference type="PROSITE" id="PS51767">
    <property type="entry name" value="PEPTIDASE_A1"/>
    <property type="match status" value="1"/>
</dbReference>
<dbReference type="AlphaFoldDB" id="A0A5B0NLK4"/>
<keyword evidence="9" id="KW-0449">Lipoprotein</keyword>
<dbReference type="GO" id="GO:0005886">
    <property type="term" value="C:plasma membrane"/>
    <property type="evidence" value="ECO:0007669"/>
    <property type="project" value="UniProtKB-SubCell"/>
</dbReference>
<evidence type="ECO:0000256" key="11">
    <source>
        <dbReference type="RuleBase" id="RU000454"/>
    </source>
</evidence>
<dbReference type="InterPro" id="IPR021109">
    <property type="entry name" value="Peptidase_aspartic_dom_sf"/>
</dbReference>
<feature type="compositionally biased region" description="Basic and acidic residues" evidence="12">
    <location>
        <begin position="93"/>
        <end position="104"/>
    </location>
</feature>
<feature type="active site" evidence="10">
    <location>
        <position position="503"/>
    </location>
</feature>
<evidence type="ECO:0000313" key="16">
    <source>
        <dbReference type="Proteomes" id="UP000325313"/>
    </source>
</evidence>
<feature type="active site" evidence="10">
    <location>
        <position position="263"/>
    </location>
</feature>
<dbReference type="PANTHER" id="PTHR47966:SF51">
    <property type="entry name" value="BETA-SITE APP-CLEAVING ENZYME, ISOFORM A-RELATED"/>
    <property type="match status" value="1"/>
</dbReference>
<dbReference type="GO" id="GO:0004190">
    <property type="term" value="F:aspartic-type endopeptidase activity"/>
    <property type="evidence" value="ECO:0007669"/>
    <property type="project" value="UniProtKB-KW"/>
</dbReference>
<dbReference type="Gene3D" id="2.40.70.10">
    <property type="entry name" value="Acid Proteases"/>
    <property type="match status" value="2"/>
</dbReference>
<keyword evidence="13" id="KW-0732">Signal</keyword>
<dbReference type="SUPFAM" id="SSF50630">
    <property type="entry name" value="Acid proteases"/>
    <property type="match status" value="1"/>
</dbReference>
<dbReference type="Pfam" id="PF00026">
    <property type="entry name" value="Asp"/>
    <property type="match status" value="2"/>
</dbReference>
<evidence type="ECO:0000259" key="14">
    <source>
        <dbReference type="PROSITE" id="PS51767"/>
    </source>
</evidence>
<dbReference type="InterPro" id="IPR033121">
    <property type="entry name" value="PEPTIDASE_A1"/>
</dbReference>
<dbReference type="InterPro" id="IPR001461">
    <property type="entry name" value="Aspartic_peptidase_A1"/>
</dbReference>
<evidence type="ECO:0000256" key="5">
    <source>
        <dbReference type="ARBA" id="ARBA00022750"/>
    </source>
</evidence>
<evidence type="ECO:0000313" key="15">
    <source>
        <dbReference type="EMBL" id="KAA1090127.1"/>
    </source>
</evidence>
<dbReference type="InterPro" id="IPR001969">
    <property type="entry name" value="Aspartic_peptidase_AS"/>
</dbReference>
<dbReference type="GO" id="GO:0006508">
    <property type="term" value="P:proteolysis"/>
    <property type="evidence" value="ECO:0007669"/>
    <property type="project" value="UniProtKB-KW"/>
</dbReference>
<evidence type="ECO:0000256" key="10">
    <source>
        <dbReference type="PIRSR" id="PIRSR601461-1"/>
    </source>
</evidence>
<keyword evidence="8" id="KW-0325">Glycoprotein</keyword>
<dbReference type="CDD" id="cd05471">
    <property type="entry name" value="pepsin_like"/>
    <property type="match status" value="1"/>
</dbReference>
<keyword evidence="3" id="KW-1003">Cell membrane</keyword>
<accession>A0A5B0NLK4</accession>
<keyword evidence="7" id="KW-0472">Membrane</keyword>
<evidence type="ECO:0000256" key="4">
    <source>
        <dbReference type="ARBA" id="ARBA00022670"/>
    </source>
</evidence>